<keyword evidence="3" id="KW-1185">Reference proteome</keyword>
<dbReference type="Gramene" id="mRNA:HanXRQr2_Chr03g0093301">
    <property type="protein sequence ID" value="CDS:HanXRQr2_Chr03g0093301.1"/>
    <property type="gene ID" value="HanXRQr2_Chr03g0093301"/>
</dbReference>
<evidence type="ECO:0000313" key="3">
    <source>
        <dbReference type="Proteomes" id="UP000215914"/>
    </source>
</evidence>
<evidence type="ECO:0000256" key="1">
    <source>
        <dbReference type="SAM" id="Phobius"/>
    </source>
</evidence>
<keyword evidence="1" id="KW-1133">Transmembrane helix</keyword>
<proteinExistence type="predicted"/>
<evidence type="ECO:0000313" key="2">
    <source>
        <dbReference type="EMBL" id="KAF5813017.1"/>
    </source>
</evidence>
<accession>A0A9K3JDN7</accession>
<reference evidence="2" key="1">
    <citation type="journal article" date="2017" name="Nature">
        <title>The sunflower genome provides insights into oil metabolism, flowering and Asterid evolution.</title>
        <authorList>
            <person name="Badouin H."/>
            <person name="Gouzy J."/>
            <person name="Grassa C.J."/>
            <person name="Murat F."/>
            <person name="Staton S.E."/>
            <person name="Cottret L."/>
            <person name="Lelandais-Briere C."/>
            <person name="Owens G.L."/>
            <person name="Carrere S."/>
            <person name="Mayjonade B."/>
            <person name="Legrand L."/>
            <person name="Gill N."/>
            <person name="Kane N.C."/>
            <person name="Bowers J.E."/>
            <person name="Hubner S."/>
            <person name="Bellec A."/>
            <person name="Berard A."/>
            <person name="Berges H."/>
            <person name="Blanchet N."/>
            <person name="Boniface M.C."/>
            <person name="Brunel D."/>
            <person name="Catrice O."/>
            <person name="Chaidir N."/>
            <person name="Claudel C."/>
            <person name="Donnadieu C."/>
            <person name="Faraut T."/>
            <person name="Fievet G."/>
            <person name="Helmstetter N."/>
            <person name="King M."/>
            <person name="Knapp S.J."/>
            <person name="Lai Z."/>
            <person name="Le Paslier M.C."/>
            <person name="Lippi Y."/>
            <person name="Lorenzon L."/>
            <person name="Mandel J.R."/>
            <person name="Marage G."/>
            <person name="Marchand G."/>
            <person name="Marquand E."/>
            <person name="Bret-Mestries E."/>
            <person name="Morien E."/>
            <person name="Nambeesan S."/>
            <person name="Nguyen T."/>
            <person name="Pegot-Espagnet P."/>
            <person name="Pouilly N."/>
            <person name="Raftis F."/>
            <person name="Sallet E."/>
            <person name="Schiex T."/>
            <person name="Thomas J."/>
            <person name="Vandecasteele C."/>
            <person name="Vares D."/>
            <person name="Vear F."/>
            <person name="Vautrin S."/>
            <person name="Crespi M."/>
            <person name="Mangin B."/>
            <person name="Burke J.M."/>
            <person name="Salse J."/>
            <person name="Munos S."/>
            <person name="Vincourt P."/>
            <person name="Rieseberg L.H."/>
            <person name="Langlade N.B."/>
        </authorList>
    </citation>
    <scope>NUCLEOTIDE SEQUENCE</scope>
    <source>
        <tissue evidence="2">Leaves</tissue>
    </source>
</reference>
<reference evidence="2" key="2">
    <citation type="submission" date="2020-06" db="EMBL/GenBank/DDBJ databases">
        <title>Helianthus annuus Genome sequencing and assembly Release 2.</title>
        <authorList>
            <person name="Gouzy J."/>
            <person name="Langlade N."/>
            <person name="Munos S."/>
        </authorList>
    </citation>
    <scope>NUCLEOTIDE SEQUENCE</scope>
    <source>
        <tissue evidence="2">Leaves</tissue>
    </source>
</reference>
<protein>
    <submittedName>
        <fullName evidence="2">Uncharacterized protein</fullName>
    </submittedName>
</protein>
<dbReference type="EMBL" id="MNCJ02000318">
    <property type="protein sequence ID" value="KAF5813017.1"/>
    <property type="molecule type" value="Genomic_DNA"/>
</dbReference>
<gene>
    <name evidence="2" type="ORF">HanXRQr2_Chr03g0093301</name>
</gene>
<keyword evidence="1" id="KW-0812">Transmembrane</keyword>
<keyword evidence="1" id="KW-0472">Membrane</keyword>
<organism evidence="2 3">
    <name type="scientific">Helianthus annuus</name>
    <name type="common">Common sunflower</name>
    <dbReference type="NCBI Taxonomy" id="4232"/>
    <lineage>
        <taxon>Eukaryota</taxon>
        <taxon>Viridiplantae</taxon>
        <taxon>Streptophyta</taxon>
        <taxon>Embryophyta</taxon>
        <taxon>Tracheophyta</taxon>
        <taxon>Spermatophyta</taxon>
        <taxon>Magnoliopsida</taxon>
        <taxon>eudicotyledons</taxon>
        <taxon>Gunneridae</taxon>
        <taxon>Pentapetalae</taxon>
        <taxon>asterids</taxon>
        <taxon>campanulids</taxon>
        <taxon>Asterales</taxon>
        <taxon>Asteraceae</taxon>
        <taxon>Asteroideae</taxon>
        <taxon>Heliantheae alliance</taxon>
        <taxon>Heliantheae</taxon>
        <taxon>Helianthus</taxon>
    </lineage>
</organism>
<sequence>MQPCRSPIHFIRFHICRSEPIEHSKFYFHSDEMRLFPRRWFLRVVALLFQSLILTFFKSNIVL</sequence>
<dbReference type="AlphaFoldDB" id="A0A9K3JDN7"/>
<dbReference type="Proteomes" id="UP000215914">
    <property type="component" value="Unassembled WGS sequence"/>
</dbReference>
<comment type="caution">
    <text evidence="2">The sequence shown here is derived from an EMBL/GenBank/DDBJ whole genome shotgun (WGS) entry which is preliminary data.</text>
</comment>
<name>A0A9K3JDN7_HELAN</name>
<feature type="transmembrane region" description="Helical" evidence="1">
    <location>
        <begin position="40"/>
        <end position="57"/>
    </location>
</feature>